<dbReference type="PROSITE" id="PS50011">
    <property type="entry name" value="PROTEIN_KINASE_DOM"/>
    <property type="match status" value="1"/>
</dbReference>
<dbReference type="EC" id="2.7.11.1" evidence="5"/>
<evidence type="ECO:0000256" key="13">
    <source>
        <dbReference type="ARBA" id="ARBA00022777"/>
    </source>
</evidence>
<keyword evidence="28" id="KW-1267">Proteomics identification</keyword>
<keyword evidence="12 21" id="KW-0547">Nucleotide-binding</keyword>
<dbReference type="RefSeq" id="XP_035820286.1">
    <property type="nucleotide sequence ID" value="XM_035964393.1"/>
</dbReference>
<evidence type="ECO:0000313" key="27">
    <source>
        <dbReference type="Proteomes" id="UP000007305"/>
    </source>
</evidence>
<dbReference type="ExpressionAtlas" id="A0A1D6L681">
    <property type="expression patterns" value="baseline and differential"/>
</dbReference>
<dbReference type="RefSeq" id="XP_035820284.1">
    <property type="nucleotide sequence ID" value="XM_035964391.1"/>
</dbReference>
<dbReference type="InterPro" id="IPR050528">
    <property type="entry name" value="L-type_Lectin-RKs"/>
</dbReference>
<feature type="transmembrane region" description="Helical" evidence="22">
    <location>
        <begin position="293"/>
        <end position="314"/>
    </location>
</feature>
<evidence type="ECO:0000256" key="12">
    <source>
        <dbReference type="ARBA" id="ARBA00022741"/>
    </source>
</evidence>
<evidence type="ECO:0000256" key="19">
    <source>
        <dbReference type="ARBA" id="ARBA00048659"/>
    </source>
</evidence>
<dbReference type="OMA" id="HGNYNID"/>
<comment type="catalytic activity">
    <reaction evidence="19">
        <text>L-threonyl-[protein] + ATP = O-phospho-L-threonyl-[protein] + ADP + H(+)</text>
        <dbReference type="Rhea" id="RHEA:46608"/>
        <dbReference type="Rhea" id="RHEA-COMP:11060"/>
        <dbReference type="Rhea" id="RHEA-COMP:11605"/>
        <dbReference type="ChEBI" id="CHEBI:15378"/>
        <dbReference type="ChEBI" id="CHEBI:30013"/>
        <dbReference type="ChEBI" id="CHEBI:30616"/>
        <dbReference type="ChEBI" id="CHEBI:61977"/>
        <dbReference type="ChEBI" id="CHEBI:456216"/>
        <dbReference type="EC" id="2.7.11.1"/>
    </reaction>
    <physiologicalReaction direction="left-to-right" evidence="19">
        <dbReference type="Rhea" id="RHEA:46609"/>
    </physiologicalReaction>
</comment>
<dbReference type="FunFam" id="2.60.120.200:FF:000051">
    <property type="entry name" value="L-type lectin-domain containing receptor kinase V.9"/>
    <property type="match status" value="1"/>
</dbReference>
<evidence type="ECO:0000256" key="20">
    <source>
        <dbReference type="ARBA" id="ARBA00048977"/>
    </source>
</evidence>
<dbReference type="PANTHER" id="PTHR27007">
    <property type="match status" value="1"/>
</dbReference>
<dbReference type="GO" id="GO:0042742">
    <property type="term" value="P:defense response to bacterium"/>
    <property type="evidence" value="ECO:0000318"/>
    <property type="project" value="GO_Central"/>
</dbReference>
<keyword evidence="16 22" id="KW-0472">Membrane</keyword>
<comment type="similarity">
    <text evidence="4">In the C-terminal section; belongs to the protein kinase superfamily. Ser/Thr protein kinase family.</text>
</comment>
<dbReference type="OrthoDB" id="543442at2759"/>
<dbReference type="Gramene" id="Zm00001eb058940_T002">
    <property type="protein sequence ID" value="Zm00001eb058940_P002"/>
    <property type="gene ID" value="Zm00001eb058940"/>
</dbReference>
<dbReference type="RefSeq" id="XP_008675116.1">
    <property type="nucleotide sequence ID" value="XM_008676894.4"/>
</dbReference>
<evidence type="ECO:0000313" key="26">
    <source>
        <dbReference type="EnsemblPlants" id="Zm00001eb058940_P001"/>
    </source>
</evidence>
<dbReference type="AlphaFoldDB" id="A0A1D6L681"/>
<evidence type="ECO:0000256" key="22">
    <source>
        <dbReference type="SAM" id="Phobius"/>
    </source>
</evidence>
<evidence type="ECO:0000256" key="2">
    <source>
        <dbReference type="ARBA" id="ARBA00004479"/>
    </source>
</evidence>
<evidence type="ECO:0000256" key="7">
    <source>
        <dbReference type="ARBA" id="ARBA00022527"/>
    </source>
</evidence>
<evidence type="ECO:0000256" key="17">
    <source>
        <dbReference type="ARBA" id="ARBA00023170"/>
    </source>
</evidence>
<evidence type="ECO:0000256" key="15">
    <source>
        <dbReference type="ARBA" id="ARBA00022989"/>
    </source>
</evidence>
<dbReference type="GO" id="GO:0005524">
    <property type="term" value="F:ATP binding"/>
    <property type="evidence" value="ECO:0007669"/>
    <property type="project" value="UniProtKB-UniRule"/>
</dbReference>
<evidence type="ECO:0000259" key="24">
    <source>
        <dbReference type="PROSITE" id="PS50011"/>
    </source>
</evidence>
<dbReference type="InterPro" id="IPR000719">
    <property type="entry name" value="Prot_kinase_dom"/>
</dbReference>
<dbReference type="InterPro" id="IPR013320">
    <property type="entry name" value="ConA-like_dom_sf"/>
</dbReference>
<reference evidence="26" key="2">
    <citation type="submission" date="2019-07" db="EMBL/GenBank/DDBJ databases">
        <authorList>
            <person name="Seetharam A."/>
            <person name="Woodhouse M."/>
            <person name="Cannon E."/>
        </authorList>
    </citation>
    <scope>NUCLEOTIDE SEQUENCE [LARGE SCALE GENOMIC DNA]</scope>
    <source>
        <strain evidence="26">cv. B73</strain>
    </source>
</reference>
<protein>
    <recommendedName>
        <fullName evidence="5">non-specific serine/threonine protein kinase</fullName>
        <ecNumber evidence="5">2.7.11.1</ecNumber>
    </recommendedName>
</protein>
<keyword evidence="13 25" id="KW-0418">Kinase</keyword>
<dbReference type="SUPFAM" id="SSF56112">
    <property type="entry name" value="Protein kinase-like (PK-like)"/>
    <property type="match status" value="1"/>
</dbReference>
<evidence type="ECO:0000313" key="25">
    <source>
        <dbReference type="EMBL" id="ONM09811.1"/>
    </source>
</evidence>
<dbReference type="CDD" id="cd06899">
    <property type="entry name" value="lectin_legume_LecRK_Arcelin_ConA"/>
    <property type="match status" value="1"/>
</dbReference>
<keyword evidence="27" id="KW-1185">Reference proteome</keyword>
<dbReference type="Pfam" id="PF00069">
    <property type="entry name" value="Pkinase"/>
    <property type="match status" value="1"/>
</dbReference>
<dbReference type="FunFam" id="3.30.200.20:FF:000112">
    <property type="entry name" value="Lectin-domain containing receptor kinase A4.3"/>
    <property type="match status" value="1"/>
</dbReference>
<dbReference type="eggNOG" id="ENOG502QSJ4">
    <property type="taxonomic scope" value="Eukaryota"/>
</dbReference>
<evidence type="ECO:0000256" key="5">
    <source>
        <dbReference type="ARBA" id="ARBA00012513"/>
    </source>
</evidence>
<evidence type="ECO:0000256" key="3">
    <source>
        <dbReference type="ARBA" id="ARBA00008536"/>
    </source>
</evidence>
<evidence type="ECO:0000256" key="16">
    <source>
        <dbReference type="ARBA" id="ARBA00023136"/>
    </source>
</evidence>
<dbReference type="GO" id="GO:0002229">
    <property type="term" value="P:defense response to oomycetes"/>
    <property type="evidence" value="ECO:0000318"/>
    <property type="project" value="GO_Central"/>
</dbReference>
<feature type="domain" description="Protein kinase" evidence="24">
    <location>
        <begin position="348"/>
        <end position="628"/>
    </location>
</feature>
<dbReference type="InterPro" id="IPR001220">
    <property type="entry name" value="Legume_lectin_dom"/>
</dbReference>
<feature type="chain" id="PRO_5010806396" description="non-specific serine/threonine protein kinase" evidence="23">
    <location>
        <begin position="25"/>
        <end position="678"/>
    </location>
</feature>
<keyword evidence="11" id="KW-0430">Lectin</keyword>
<comment type="similarity">
    <text evidence="3">In the N-terminal section; belongs to the leguminous lectin family.</text>
</comment>
<dbReference type="GO" id="GO:1901001">
    <property type="term" value="P:negative regulation of response to salt stress"/>
    <property type="evidence" value="ECO:0007669"/>
    <property type="project" value="UniProtKB-ARBA"/>
</dbReference>
<dbReference type="SMR" id="A0A1D6L681"/>
<dbReference type="InterPro" id="IPR008271">
    <property type="entry name" value="Ser/Thr_kinase_AS"/>
</dbReference>
<dbReference type="RefSeq" id="XP_035820282.1">
    <property type="nucleotide sequence ID" value="XM_035964389.1"/>
</dbReference>
<dbReference type="InterPro" id="IPR011009">
    <property type="entry name" value="Kinase-like_dom_sf"/>
</dbReference>
<dbReference type="RefSeq" id="XP_008675109.1">
    <property type="nucleotide sequence ID" value="XM_008676887.3"/>
</dbReference>
<evidence type="ECO:0000256" key="14">
    <source>
        <dbReference type="ARBA" id="ARBA00022840"/>
    </source>
</evidence>
<keyword evidence="7" id="KW-0723">Serine/threonine-protein kinase</keyword>
<dbReference type="PaxDb" id="4577-GRMZM2G475948_P01"/>
<dbReference type="Pfam" id="PF00139">
    <property type="entry name" value="Lectin_legB"/>
    <property type="match status" value="1"/>
</dbReference>
<keyword evidence="8" id="KW-0808">Transferase</keyword>
<dbReference type="STRING" id="4577.A0A1D6L681"/>
<dbReference type="RefSeq" id="XP_023157914.1">
    <property type="nucleotide sequence ID" value="XM_023302146.2"/>
</dbReference>
<dbReference type="CDD" id="cd14066">
    <property type="entry name" value="STKc_IRAK"/>
    <property type="match status" value="1"/>
</dbReference>
<evidence type="ECO:0000256" key="11">
    <source>
        <dbReference type="ARBA" id="ARBA00022734"/>
    </source>
</evidence>
<evidence type="ECO:0000256" key="6">
    <source>
        <dbReference type="ARBA" id="ARBA00022475"/>
    </source>
</evidence>
<keyword evidence="6" id="KW-1003">Cell membrane</keyword>
<evidence type="ECO:0000256" key="23">
    <source>
        <dbReference type="SAM" id="SignalP"/>
    </source>
</evidence>
<dbReference type="Gene3D" id="2.60.120.200">
    <property type="match status" value="1"/>
</dbReference>
<dbReference type="RefSeq" id="XP_035820285.1">
    <property type="nucleotide sequence ID" value="XM_035964392.1"/>
</dbReference>
<keyword evidence="15 22" id="KW-1133">Transmembrane helix</keyword>
<keyword evidence="10 23" id="KW-0732">Signal</keyword>
<dbReference type="SMART" id="SM00220">
    <property type="entry name" value="S_TKc"/>
    <property type="match status" value="1"/>
</dbReference>
<dbReference type="GO" id="GO:0005886">
    <property type="term" value="C:plasma membrane"/>
    <property type="evidence" value="ECO:0000318"/>
    <property type="project" value="GO_Central"/>
</dbReference>
<dbReference type="PROSITE" id="PS00108">
    <property type="entry name" value="PROTEIN_KINASE_ST"/>
    <property type="match status" value="1"/>
</dbReference>
<dbReference type="Gene3D" id="1.10.510.10">
    <property type="entry name" value="Transferase(Phosphotransferase) domain 1"/>
    <property type="match status" value="1"/>
</dbReference>
<accession>A0A1D6L681</accession>
<name>A0A1D6L681_MAIZE</name>
<dbReference type="GO" id="GO:0004675">
    <property type="term" value="F:transmembrane receptor protein serine/threonine kinase activity"/>
    <property type="evidence" value="ECO:0000318"/>
    <property type="project" value="GO_Central"/>
</dbReference>
<sequence>MVDLRSLLVAGVVLLAGLAVLVHGAGDEQFVYSGFTGAPLALDGTATITPSGLLELTNGTAQLKGHAVHPAPMRFQRTPGGPVRSFSASFVFGIIPPYSDLSGHGIVFFVGRDSFATALPSQYLGFLNSSNNGNFTNHVFGVELDTIQSTEFKDPDNNHVGIDVNSLTSANASTAGYYDDGTGAFHDLTLISAKPMQVWLDYDGETAQVNVFLAPLRTPKPTRPLVSAAQNLSGVVVDPAYVGFSSATGTVRSEHYVLGWSFAMDGPAPDIDIASLPKLPRFGPNPRSKVLEVVLPIATAASVLGVVAVVVALVRRRLKYAELREDWEVEFGPHRFTYKDLFRATEGFKTKMLLGAGGFGRVYRGVLPKSKREVAVKKVSHESRQGIKEFVAEVVSIGRLRHRNIVQLLGYCRRKGELLLVYDYMPNGSLDKYLYGKDDKATATLDWAQRFRIIKGVASGLLYIHEDWEQVVIHRDIKASNVLLDSDMNGRLGDFGLARLYDHGADPQTTHVVGTMGYLAPELARSGKASPLTDVFAFGAFILEVVCGRRPVEQSMTDSRLMLVDWVLEHWQNGTLADVIDAKLKGSCDEEEAMLALKLGLLCSHPLPAARPSMRQVMQYLDGDMPFPELTPSHLSFSMLALMRSEGFDSFILSASTTQPLSSTAMSIGTMTGLSDGR</sequence>
<keyword evidence="18" id="KW-0325">Glycoprotein</keyword>
<comment type="subcellular location">
    <subcellularLocation>
        <location evidence="1">Cell membrane</location>
    </subcellularLocation>
    <subcellularLocation>
        <location evidence="2">Membrane</location>
        <topology evidence="2">Single-pass type I membrane protein</topology>
    </subcellularLocation>
</comment>
<dbReference type="InterPro" id="IPR017441">
    <property type="entry name" value="Protein_kinase_ATP_BS"/>
</dbReference>
<dbReference type="Proteomes" id="UP000007305">
    <property type="component" value="Chromosome 1"/>
</dbReference>
<keyword evidence="14 21" id="KW-0067">ATP-binding</keyword>
<dbReference type="EMBL" id="CM007647">
    <property type="protein sequence ID" value="ONM09811.1"/>
    <property type="molecule type" value="Genomic_DNA"/>
</dbReference>
<dbReference type="KEGG" id="zma:100281599"/>
<reference evidence="26" key="3">
    <citation type="submission" date="2021-05" db="UniProtKB">
        <authorList>
            <consortium name="EnsemblPlants"/>
        </authorList>
    </citation>
    <scope>IDENTIFICATION</scope>
    <source>
        <strain evidence="26">cv. B73</strain>
    </source>
</reference>
<feature type="binding site" evidence="21">
    <location>
        <position position="378"/>
    </location>
    <ligand>
        <name>ATP</name>
        <dbReference type="ChEBI" id="CHEBI:30616"/>
    </ligand>
</feature>
<dbReference type="EnsemblPlants" id="Zm00001eb058940_T002">
    <property type="protein sequence ID" value="Zm00001eb058940_P002"/>
    <property type="gene ID" value="Zm00001eb058940"/>
</dbReference>
<dbReference type="PROSITE" id="PS00107">
    <property type="entry name" value="PROTEIN_KINASE_ATP"/>
    <property type="match status" value="1"/>
</dbReference>
<dbReference type="Gramene" id="Zm00001eb058940_T001">
    <property type="protein sequence ID" value="Zm00001eb058940_P001"/>
    <property type="gene ID" value="Zm00001eb058940"/>
</dbReference>
<keyword evidence="17 25" id="KW-0675">Receptor</keyword>
<dbReference type="GeneID" id="100281599"/>
<gene>
    <name evidence="26" type="primary">LOC100281599</name>
    <name evidence="25" type="ORF">ZEAMMB73_Zm00001d034217</name>
</gene>
<evidence type="ECO:0000256" key="1">
    <source>
        <dbReference type="ARBA" id="ARBA00004236"/>
    </source>
</evidence>
<evidence type="ECO:0000256" key="21">
    <source>
        <dbReference type="PROSITE-ProRule" id="PRU10141"/>
    </source>
</evidence>
<evidence type="ECO:0000256" key="10">
    <source>
        <dbReference type="ARBA" id="ARBA00022729"/>
    </source>
</evidence>
<evidence type="ECO:0007829" key="28">
    <source>
        <dbReference type="PeptideAtlas" id="A0A1D6L681"/>
    </source>
</evidence>
<evidence type="ECO:0000256" key="4">
    <source>
        <dbReference type="ARBA" id="ARBA00010217"/>
    </source>
</evidence>
<reference evidence="25 27" key="1">
    <citation type="submission" date="2015-12" db="EMBL/GenBank/DDBJ databases">
        <title>Update maize B73 reference genome by single molecule sequencing technologies.</title>
        <authorList>
            <consortium name="Maize Genome Sequencing Project"/>
            <person name="Ware D."/>
        </authorList>
    </citation>
    <scope>NUCLEOTIDE SEQUENCE [LARGE SCALE GENOMIC DNA]</scope>
    <source>
        <strain evidence="27">cv. B73</strain>
        <tissue evidence="25">Seedling</tissue>
    </source>
</reference>
<dbReference type="GO" id="GO:0030246">
    <property type="term" value="F:carbohydrate binding"/>
    <property type="evidence" value="ECO:0007669"/>
    <property type="project" value="UniProtKB-KW"/>
</dbReference>
<dbReference type="Gene3D" id="3.30.200.20">
    <property type="entry name" value="Phosphorylase Kinase, domain 1"/>
    <property type="match status" value="1"/>
</dbReference>
<feature type="signal peptide" evidence="23">
    <location>
        <begin position="1"/>
        <end position="24"/>
    </location>
</feature>
<keyword evidence="9 22" id="KW-0812">Transmembrane</keyword>
<dbReference type="FunFam" id="1.10.510.10:FF:000517">
    <property type="entry name" value="Putative receptor kinase Lecrk"/>
    <property type="match status" value="1"/>
</dbReference>
<organism evidence="25">
    <name type="scientific">Zea mays</name>
    <name type="common">Maize</name>
    <dbReference type="NCBI Taxonomy" id="4577"/>
    <lineage>
        <taxon>Eukaryota</taxon>
        <taxon>Viridiplantae</taxon>
        <taxon>Streptophyta</taxon>
        <taxon>Embryophyta</taxon>
        <taxon>Tracheophyta</taxon>
        <taxon>Spermatophyta</taxon>
        <taxon>Magnoliopsida</taxon>
        <taxon>Liliopsida</taxon>
        <taxon>Poales</taxon>
        <taxon>Poaceae</taxon>
        <taxon>PACMAD clade</taxon>
        <taxon>Panicoideae</taxon>
        <taxon>Andropogonodae</taxon>
        <taxon>Andropogoneae</taxon>
        <taxon>Tripsacinae</taxon>
        <taxon>Zea</taxon>
    </lineage>
</organism>
<proteinExistence type="evidence at protein level"/>
<dbReference type="EnsemblPlants" id="Zm00001eb058940_T001">
    <property type="protein sequence ID" value="Zm00001eb058940_P001"/>
    <property type="gene ID" value="Zm00001eb058940"/>
</dbReference>
<dbReference type="RefSeq" id="XP_035820283.1">
    <property type="nucleotide sequence ID" value="XM_035964390.1"/>
</dbReference>
<dbReference type="SUPFAM" id="SSF49899">
    <property type="entry name" value="Concanavalin A-like lectins/glucanases"/>
    <property type="match status" value="1"/>
</dbReference>
<evidence type="ECO:0000256" key="8">
    <source>
        <dbReference type="ARBA" id="ARBA00022679"/>
    </source>
</evidence>
<dbReference type="RefSeq" id="XP_035820281.1">
    <property type="nucleotide sequence ID" value="XM_035964388.1"/>
</dbReference>
<comment type="catalytic activity">
    <reaction evidence="20">
        <text>L-seryl-[protein] + ATP = O-phospho-L-seryl-[protein] + ADP + H(+)</text>
        <dbReference type="Rhea" id="RHEA:17989"/>
        <dbReference type="Rhea" id="RHEA-COMP:9863"/>
        <dbReference type="Rhea" id="RHEA-COMP:11604"/>
        <dbReference type="ChEBI" id="CHEBI:15378"/>
        <dbReference type="ChEBI" id="CHEBI:29999"/>
        <dbReference type="ChEBI" id="CHEBI:30616"/>
        <dbReference type="ChEBI" id="CHEBI:83421"/>
        <dbReference type="ChEBI" id="CHEBI:456216"/>
        <dbReference type="EC" id="2.7.11.1"/>
    </reaction>
    <physiologicalReaction direction="left-to-right" evidence="20">
        <dbReference type="Rhea" id="RHEA:17990"/>
    </physiologicalReaction>
</comment>
<evidence type="ECO:0000256" key="18">
    <source>
        <dbReference type="ARBA" id="ARBA00023180"/>
    </source>
</evidence>
<evidence type="ECO:0000256" key="9">
    <source>
        <dbReference type="ARBA" id="ARBA00022692"/>
    </source>
</evidence>